<proteinExistence type="predicted"/>
<dbReference type="Gramene" id="PNT70804">
    <property type="protein sequence ID" value="PNT70804"/>
    <property type="gene ID" value="BRADI_2g18431v3"/>
</dbReference>
<dbReference type="PANTHER" id="PTHR42886">
    <property type="entry name" value="RE40534P-RELATED"/>
    <property type="match status" value="1"/>
</dbReference>
<evidence type="ECO:0000256" key="1">
    <source>
        <dbReference type="SAM" id="MobiDB-lite"/>
    </source>
</evidence>
<evidence type="ECO:0008006" key="5">
    <source>
        <dbReference type="Google" id="ProtNLM"/>
    </source>
</evidence>
<dbReference type="Gene3D" id="3.40.50.1820">
    <property type="entry name" value="alpha/beta hydrolase"/>
    <property type="match status" value="2"/>
</dbReference>
<dbReference type="EMBL" id="CM000881">
    <property type="protein sequence ID" value="PNT70804.1"/>
    <property type="molecule type" value="Genomic_DNA"/>
</dbReference>
<dbReference type="ExpressionAtlas" id="A0A2K2D942">
    <property type="expression patterns" value="baseline and differential"/>
</dbReference>
<reference evidence="2" key="2">
    <citation type="submission" date="2017-06" db="EMBL/GenBank/DDBJ databases">
        <title>WGS assembly of Brachypodium distachyon.</title>
        <authorList>
            <consortium name="The International Brachypodium Initiative"/>
            <person name="Lucas S."/>
            <person name="Harmon-Smith M."/>
            <person name="Lail K."/>
            <person name="Tice H."/>
            <person name="Grimwood J."/>
            <person name="Bruce D."/>
            <person name="Barry K."/>
            <person name="Shu S."/>
            <person name="Lindquist E."/>
            <person name="Wang M."/>
            <person name="Pitluck S."/>
            <person name="Vogel J.P."/>
            <person name="Garvin D.F."/>
            <person name="Mockler T.C."/>
            <person name="Schmutz J."/>
            <person name="Rokhsar D."/>
            <person name="Bevan M.W."/>
        </authorList>
    </citation>
    <scope>NUCLEOTIDE SEQUENCE</scope>
    <source>
        <strain evidence="2">Bd21</strain>
    </source>
</reference>
<evidence type="ECO:0000313" key="3">
    <source>
        <dbReference type="EnsemblPlants" id="PNT70804"/>
    </source>
</evidence>
<sequence length="200" mass="22185">MLGSPLEAHYRTGSPPAHRLDSGARLRPLKINGAGLRPCVPLACRPCPVDADGEIAQVPRESEGEFQCGNYQKEAEDLRSVVSYLSEQKYDIIALVGHSKGEFEYRVTEESLRDRLSTDTLLSSRSISKNCRVLTVHGSKDETVPARDALMFAANIPNHELHIVAGANHWYTGHEQELTSLVLDFIRPRPRAPPSLHPKL</sequence>
<feature type="region of interest" description="Disordered" evidence="1">
    <location>
        <begin position="1"/>
        <end position="24"/>
    </location>
</feature>
<accession>A0A2K2D942</accession>
<gene>
    <name evidence="3" type="primary">LOC100828686</name>
    <name evidence="2" type="ORF">BRADI_2g18431v3</name>
</gene>
<reference evidence="3" key="3">
    <citation type="submission" date="2018-08" db="UniProtKB">
        <authorList>
            <consortium name="EnsemblPlants"/>
        </authorList>
    </citation>
    <scope>IDENTIFICATION</scope>
    <source>
        <strain evidence="3">cv. Bd21</strain>
    </source>
</reference>
<dbReference type="OrthoDB" id="9988524at2759"/>
<organism evidence="2">
    <name type="scientific">Brachypodium distachyon</name>
    <name type="common">Purple false brome</name>
    <name type="synonym">Trachynia distachya</name>
    <dbReference type="NCBI Taxonomy" id="15368"/>
    <lineage>
        <taxon>Eukaryota</taxon>
        <taxon>Viridiplantae</taxon>
        <taxon>Streptophyta</taxon>
        <taxon>Embryophyta</taxon>
        <taxon>Tracheophyta</taxon>
        <taxon>Spermatophyta</taxon>
        <taxon>Magnoliopsida</taxon>
        <taxon>Liliopsida</taxon>
        <taxon>Poales</taxon>
        <taxon>Poaceae</taxon>
        <taxon>BOP clade</taxon>
        <taxon>Pooideae</taxon>
        <taxon>Stipodae</taxon>
        <taxon>Brachypodieae</taxon>
        <taxon>Brachypodium</taxon>
    </lineage>
</organism>
<evidence type="ECO:0000313" key="2">
    <source>
        <dbReference type="EMBL" id="PNT70804.1"/>
    </source>
</evidence>
<dbReference type="Proteomes" id="UP000008810">
    <property type="component" value="Chromosome 2"/>
</dbReference>
<dbReference type="InterPro" id="IPR029058">
    <property type="entry name" value="AB_hydrolase_fold"/>
</dbReference>
<dbReference type="PANTHER" id="PTHR42886:SF38">
    <property type="entry name" value="ALPHA_BETA-HYDROLASES SUPERFAMILY PROTEIN"/>
    <property type="match status" value="1"/>
</dbReference>
<name>A0A2K2D942_BRADI</name>
<dbReference type="SUPFAM" id="SSF53474">
    <property type="entry name" value="alpha/beta-Hydrolases"/>
    <property type="match status" value="1"/>
</dbReference>
<protein>
    <recommendedName>
        <fullName evidence="5">Peptidase S9 prolyl oligopeptidase catalytic domain-containing protein</fullName>
    </recommendedName>
</protein>
<reference evidence="2 3" key="1">
    <citation type="journal article" date="2010" name="Nature">
        <title>Genome sequencing and analysis of the model grass Brachypodium distachyon.</title>
        <authorList>
            <consortium name="International Brachypodium Initiative"/>
        </authorList>
    </citation>
    <scope>NUCLEOTIDE SEQUENCE [LARGE SCALE GENOMIC DNA]</scope>
    <source>
        <strain evidence="2">Bd21</strain>
        <strain evidence="3">cv. Bd21</strain>
    </source>
</reference>
<evidence type="ECO:0000313" key="4">
    <source>
        <dbReference type="Proteomes" id="UP000008810"/>
    </source>
</evidence>
<keyword evidence="4" id="KW-1185">Reference proteome</keyword>
<dbReference type="AlphaFoldDB" id="A0A2K2D942"/>
<dbReference type="EnsemblPlants" id="PNT70804">
    <property type="protein sequence ID" value="PNT70804"/>
    <property type="gene ID" value="BRADI_2g18431v3"/>
</dbReference>